<evidence type="ECO:0000313" key="5">
    <source>
        <dbReference type="Proteomes" id="UP000256829"/>
    </source>
</evidence>
<dbReference type="NCBIfam" id="TIGR01845">
    <property type="entry name" value="outer_NodT"/>
    <property type="match status" value="1"/>
</dbReference>
<evidence type="ECO:0000256" key="3">
    <source>
        <dbReference type="SAM" id="MobiDB-lite"/>
    </source>
</evidence>
<comment type="similarity">
    <text evidence="1 2">Belongs to the outer membrane factor (OMF) (TC 1.B.17) family.</text>
</comment>
<dbReference type="SUPFAM" id="SSF56954">
    <property type="entry name" value="Outer membrane efflux proteins (OEP)"/>
    <property type="match status" value="1"/>
</dbReference>
<reference evidence="4 5" key="1">
    <citation type="submission" date="2018-08" db="EMBL/GenBank/DDBJ databases">
        <title>Lysobacter soli KCTC 22011, whole genome shotgun sequence.</title>
        <authorList>
            <person name="Zhang X."/>
            <person name="Feng G."/>
            <person name="Zhu H."/>
        </authorList>
    </citation>
    <scope>NUCLEOTIDE SEQUENCE [LARGE SCALE GENOMIC DNA]</scope>
    <source>
        <strain evidence="4 5">KCTC 22011</strain>
    </source>
</reference>
<protein>
    <submittedName>
        <fullName evidence="4">RND transporter</fullName>
    </submittedName>
</protein>
<evidence type="ECO:0000256" key="1">
    <source>
        <dbReference type="ARBA" id="ARBA00007613"/>
    </source>
</evidence>
<proteinExistence type="inferred from homology"/>
<feature type="compositionally biased region" description="Polar residues" evidence="3">
    <location>
        <begin position="466"/>
        <end position="484"/>
    </location>
</feature>
<gene>
    <name evidence="4" type="ORF">DX912_08995</name>
</gene>
<comment type="caution">
    <text evidence="4">The sequence shown here is derived from an EMBL/GenBank/DDBJ whole genome shotgun (WGS) entry which is preliminary data.</text>
</comment>
<dbReference type="GO" id="GO:0009279">
    <property type="term" value="C:cell outer membrane"/>
    <property type="evidence" value="ECO:0007669"/>
    <property type="project" value="UniProtKB-SubCell"/>
</dbReference>
<dbReference type="EMBL" id="QTJR01000005">
    <property type="protein sequence ID" value="RDY67402.1"/>
    <property type="molecule type" value="Genomic_DNA"/>
</dbReference>
<organism evidence="4 5">
    <name type="scientific">Lysobacter soli</name>
    <dbReference type="NCBI Taxonomy" id="453783"/>
    <lineage>
        <taxon>Bacteria</taxon>
        <taxon>Pseudomonadati</taxon>
        <taxon>Pseudomonadota</taxon>
        <taxon>Gammaproteobacteria</taxon>
        <taxon>Lysobacterales</taxon>
        <taxon>Lysobacteraceae</taxon>
        <taxon>Lysobacter</taxon>
    </lineage>
</organism>
<keyword evidence="2" id="KW-0812">Transmembrane</keyword>
<evidence type="ECO:0000313" key="4">
    <source>
        <dbReference type="EMBL" id="RDY67402.1"/>
    </source>
</evidence>
<keyword evidence="2" id="KW-0472">Membrane</keyword>
<sequence length="484" mass="52333">MRLLITTVVLVFAAGCTLGPDYARPTIDAPGAWRVQPAEAQVVANTRWWTSFNDPVLDDLIATALAENLDVRIAAARVEQFLGALTATRSRFFPTVGYDVDATRAKASRVGQPPIPAGGDPYFTLYQGSLGATWQIDLFGRVRRLNEAAQARVYASEQARRGVLLSLVTSVATSYITLRQLDRQLEIAKATAHNFGETARIFDLRHKAGVVSQTEVSQVQSQHEQALATIPVLEQQIAAVENLISITLGRNPGAIPRGLTIDQLVPPRIPADLPSSLLERRPDILQAEQNLVAANANIGATRALYFPDLTLTGALGSTSTSFGNFLTGPASAWLVGANLAGPIFTFGAIKGQVRSAEAQKDEAVLVYQQTILNAFRETDDAITGSMKKEEELARQAARVTALRESARLSRLKFEYGMAGYVEVLIADNELFAAEIALVRVRAERNTQIVQVYRAMGGGWVDAVDPSQATGTASDTSTETEGLRR</sequence>
<keyword evidence="2" id="KW-0564">Palmitate</keyword>
<dbReference type="Pfam" id="PF02321">
    <property type="entry name" value="OEP"/>
    <property type="match status" value="2"/>
</dbReference>
<dbReference type="Gene3D" id="1.20.1600.10">
    <property type="entry name" value="Outer membrane efflux proteins (OEP)"/>
    <property type="match status" value="1"/>
</dbReference>
<dbReference type="RefSeq" id="WP_115842169.1">
    <property type="nucleotide sequence ID" value="NZ_CP183976.1"/>
</dbReference>
<dbReference type="Gene3D" id="2.20.200.10">
    <property type="entry name" value="Outer membrane efflux proteins (OEP)"/>
    <property type="match status" value="1"/>
</dbReference>
<keyword evidence="2" id="KW-1134">Transmembrane beta strand</keyword>
<keyword evidence="5" id="KW-1185">Reference proteome</keyword>
<dbReference type="InterPro" id="IPR003423">
    <property type="entry name" value="OMP_efflux"/>
</dbReference>
<dbReference type="GO" id="GO:0015562">
    <property type="term" value="F:efflux transmembrane transporter activity"/>
    <property type="evidence" value="ECO:0007669"/>
    <property type="project" value="InterPro"/>
</dbReference>
<dbReference type="PROSITE" id="PS51257">
    <property type="entry name" value="PROKAR_LIPOPROTEIN"/>
    <property type="match status" value="1"/>
</dbReference>
<dbReference type="AlphaFoldDB" id="A0A3D8VD92"/>
<accession>A0A3D8VD92</accession>
<dbReference type="PANTHER" id="PTHR30203">
    <property type="entry name" value="OUTER MEMBRANE CATION EFFLUX PROTEIN"/>
    <property type="match status" value="1"/>
</dbReference>
<name>A0A3D8VD92_9GAMM</name>
<dbReference type="InterPro" id="IPR010131">
    <property type="entry name" value="MdtP/NodT-like"/>
</dbReference>
<dbReference type="Proteomes" id="UP000256829">
    <property type="component" value="Unassembled WGS sequence"/>
</dbReference>
<keyword evidence="2" id="KW-0449">Lipoprotein</keyword>
<evidence type="ECO:0000256" key="2">
    <source>
        <dbReference type="RuleBase" id="RU362097"/>
    </source>
</evidence>
<comment type="subcellular location">
    <subcellularLocation>
        <location evidence="2">Cell outer membrane</location>
        <topology evidence="2">Lipid-anchor</topology>
    </subcellularLocation>
</comment>
<feature type="region of interest" description="Disordered" evidence="3">
    <location>
        <begin position="463"/>
        <end position="484"/>
    </location>
</feature>